<proteinExistence type="predicted"/>
<dbReference type="SUPFAM" id="SSF88713">
    <property type="entry name" value="Glycoside hydrolase/deacetylase"/>
    <property type="match status" value="1"/>
</dbReference>
<organism evidence="1 2">
    <name type="scientific">Halospeciosus flavus</name>
    <dbReference type="NCBI Taxonomy" id="3032283"/>
    <lineage>
        <taxon>Archaea</taxon>
        <taxon>Methanobacteriati</taxon>
        <taxon>Methanobacteriota</taxon>
        <taxon>Stenosarchaea group</taxon>
        <taxon>Halobacteria</taxon>
        <taxon>Halobacteriales</taxon>
        <taxon>Halobacteriaceae</taxon>
        <taxon>Halospeciosus</taxon>
    </lineage>
</organism>
<dbReference type="Proteomes" id="UP001596447">
    <property type="component" value="Unassembled WGS sequence"/>
</dbReference>
<dbReference type="EMBL" id="JBHTAR010000011">
    <property type="protein sequence ID" value="MFC7198883.1"/>
    <property type="molecule type" value="Genomic_DNA"/>
</dbReference>
<evidence type="ECO:0000313" key="1">
    <source>
        <dbReference type="EMBL" id="MFC7198883.1"/>
    </source>
</evidence>
<dbReference type="AlphaFoldDB" id="A0ABD5Z120"/>
<protein>
    <submittedName>
        <fullName evidence="1">Polysaccharide deacetylase family protein</fullName>
    </submittedName>
</protein>
<name>A0ABD5Z120_9EURY</name>
<comment type="caution">
    <text evidence="1">The sequence shown here is derived from an EMBL/GenBank/DDBJ whole genome shotgun (WGS) entry which is preliminary data.</text>
</comment>
<reference evidence="1 2" key="1">
    <citation type="journal article" date="2019" name="Int. J. Syst. Evol. Microbiol.">
        <title>The Global Catalogue of Microorganisms (GCM) 10K type strain sequencing project: providing services to taxonomists for standard genome sequencing and annotation.</title>
        <authorList>
            <consortium name="The Broad Institute Genomics Platform"/>
            <consortium name="The Broad Institute Genome Sequencing Center for Infectious Disease"/>
            <person name="Wu L."/>
            <person name="Ma J."/>
        </authorList>
    </citation>
    <scope>NUCLEOTIDE SEQUENCE [LARGE SCALE GENOMIC DNA]</scope>
    <source>
        <strain evidence="1 2">XZGYJ-43</strain>
    </source>
</reference>
<dbReference type="Gene3D" id="3.20.20.370">
    <property type="entry name" value="Glycoside hydrolase/deacetylase"/>
    <property type="match status" value="1"/>
</dbReference>
<dbReference type="CDD" id="cd10931">
    <property type="entry name" value="CE4_u7"/>
    <property type="match status" value="1"/>
</dbReference>
<sequence length="306" mass="33774">MSSEEYPFALCLTHDVDRPTKTYQAISGALGALGRGSPLRAGYHLRTLAANGDADPYWQFDRILDLETDLGVRSAFYFLDEPSLLRDAPESLASPRRWIEHAGRYDPTTGEIADVIRRLDDGGWEVGLHGSYGSPDDPTRLAAEKRALESVLGHEVSGIRQHHLRLDPATWRHHAGLGFDYDASLGLTDDVGFAYGYRTQEPLSGFQVFPLTAMEIAFPDPGDSYPAAIAACERLLGEAEREGAVFTALWHPRLFSEREFPGYSRLYRHLVERALEMGAWVGTPRAYLEEQPLGPLGGAGRATDSA</sequence>
<dbReference type="RefSeq" id="WP_279528838.1">
    <property type="nucleotide sequence ID" value="NZ_CP122312.1"/>
</dbReference>
<gene>
    <name evidence="1" type="ORF">ACFQJ9_05510</name>
</gene>
<accession>A0ABD5Z120</accession>
<dbReference type="InterPro" id="IPR011330">
    <property type="entry name" value="Glyco_hydro/deAcase_b/a-brl"/>
</dbReference>
<evidence type="ECO:0000313" key="2">
    <source>
        <dbReference type="Proteomes" id="UP001596447"/>
    </source>
</evidence>
<keyword evidence="2" id="KW-1185">Reference proteome</keyword>